<keyword evidence="8" id="KW-1185">Reference proteome</keyword>
<feature type="transmembrane region" description="Helical" evidence="6">
    <location>
        <begin position="235"/>
        <end position="254"/>
    </location>
</feature>
<evidence type="ECO:0000256" key="5">
    <source>
        <dbReference type="ARBA" id="ARBA00023136"/>
    </source>
</evidence>
<keyword evidence="4 6" id="KW-1133">Transmembrane helix</keyword>
<evidence type="ECO:0000256" key="6">
    <source>
        <dbReference type="SAM" id="Phobius"/>
    </source>
</evidence>
<evidence type="ECO:0000256" key="4">
    <source>
        <dbReference type="ARBA" id="ARBA00022989"/>
    </source>
</evidence>
<evidence type="ECO:0000313" key="8">
    <source>
        <dbReference type="Proteomes" id="UP001302274"/>
    </source>
</evidence>
<comment type="caution">
    <text evidence="7">The sequence shown here is derived from an EMBL/GenBank/DDBJ whole genome shotgun (WGS) entry which is preliminary data.</text>
</comment>
<organism evidence="7 8">
    <name type="scientific">Bacteriovorax antarcticus</name>
    <dbReference type="NCBI Taxonomy" id="3088717"/>
    <lineage>
        <taxon>Bacteria</taxon>
        <taxon>Pseudomonadati</taxon>
        <taxon>Bdellovibrionota</taxon>
        <taxon>Bacteriovoracia</taxon>
        <taxon>Bacteriovoracales</taxon>
        <taxon>Bacteriovoracaceae</taxon>
        <taxon>Bacteriovorax</taxon>
    </lineage>
</organism>
<dbReference type="RefSeq" id="WP_323578828.1">
    <property type="nucleotide sequence ID" value="NZ_JAYGJQ010000003.1"/>
</dbReference>
<feature type="transmembrane region" description="Helical" evidence="6">
    <location>
        <begin position="197"/>
        <end position="215"/>
    </location>
</feature>
<feature type="transmembrane region" description="Helical" evidence="6">
    <location>
        <begin position="274"/>
        <end position="297"/>
    </location>
</feature>
<evidence type="ECO:0000256" key="3">
    <source>
        <dbReference type="ARBA" id="ARBA00022692"/>
    </source>
</evidence>
<evidence type="ECO:0000256" key="1">
    <source>
        <dbReference type="ARBA" id="ARBA00004651"/>
    </source>
</evidence>
<keyword evidence="2" id="KW-1003">Cell membrane</keyword>
<proteinExistence type="predicted"/>
<feature type="transmembrane region" description="Helical" evidence="6">
    <location>
        <begin position="151"/>
        <end position="176"/>
    </location>
</feature>
<dbReference type="EMBL" id="JAYGJQ010000003">
    <property type="protein sequence ID" value="MEA9358427.1"/>
    <property type="molecule type" value="Genomic_DNA"/>
</dbReference>
<keyword evidence="5 6" id="KW-0472">Membrane</keyword>
<dbReference type="Pfam" id="PF03706">
    <property type="entry name" value="LPG_synthase_TM"/>
    <property type="match status" value="1"/>
</dbReference>
<gene>
    <name evidence="7" type="ORF">SHI21_19480</name>
</gene>
<feature type="transmembrane region" description="Helical" evidence="6">
    <location>
        <begin position="7"/>
        <end position="29"/>
    </location>
</feature>
<accession>A0ABU5W0T6</accession>
<evidence type="ECO:0000256" key="2">
    <source>
        <dbReference type="ARBA" id="ARBA00022475"/>
    </source>
</evidence>
<protein>
    <submittedName>
        <fullName evidence="7">Lysylphosphatidylglycerol synthase transmembrane domain-containing protein</fullName>
    </submittedName>
</protein>
<name>A0ABU5W0T6_9BACT</name>
<feature type="transmembrane region" description="Helical" evidence="6">
    <location>
        <begin position="41"/>
        <end position="60"/>
    </location>
</feature>
<keyword evidence="3 6" id="KW-0812">Transmembrane</keyword>
<sequence>MSSTKKTLYHVIILLLSASMLGGMGLYVYKNSSSFDRIQNIDISVILLLIGMHACNYFLLGLTQTYPLQRHNINLKFKEWYGLCTLADLLNYILPASGGSAARLLFINKKYDLSKRELVSMGLAMSMPGFILLGVVGAVYCHFLLSKHAVIFTALETMFIILTVVSLAFLFASNFIMKIFKMDRKYSPNKYLTDKKLMTVSTLSWLGMMLLHPLKVYLSFKAIGIEIKAFDSFEISLILLASSFFQVLPGNIGVKEMVTAYIAQQYGIQFETALLASLVDRAILMLFLFPMGAYSYWSLVMDASLPKINWPKMGASSRIPLMKRLVKVR</sequence>
<dbReference type="Proteomes" id="UP001302274">
    <property type="component" value="Unassembled WGS sequence"/>
</dbReference>
<dbReference type="PANTHER" id="PTHR39087">
    <property type="entry name" value="UPF0104 MEMBRANE PROTEIN MJ1595"/>
    <property type="match status" value="1"/>
</dbReference>
<evidence type="ECO:0000313" key="7">
    <source>
        <dbReference type="EMBL" id="MEA9358427.1"/>
    </source>
</evidence>
<feature type="transmembrane region" description="Helical" evidence="6">
    <location>
        <begin position="118"/>
        <end position="145"/>
    </location>
</feature>
<comment type="subcellular location">
    <subcellularLocation>
        <location evidence="1">Cell membrane</location>
        <topology evidence="1">Multi-pass membrane protein</topology>
    </subcellularLocation>
</comment>
<dbReference type="PANTHER" id="PTHR39087:SF2">
    <property type="entry name" value="UPF0104 MEMBRANE PROTEIN MJ1595"/>
    <property type="match status" value="1"/>
</dbReference>
<dbReference type="InterPro" id="IPR022791">
    <property type="entry name" value="L-PG_synthase/AglD"/>
</dbReference>
<reference evidence="7 8" key="1">
    <citation type="submission" date="2023-11" db="EMBL/GenBank/DDBJ databases">
        <title>A Novel Polar Bacteriovorax (B. antarcticus) Isolated from the Biocrust in Antarctica.</title>
        <authorList>
            <person name="Mun W."/>
            <person name="Choi S.Y."/>
            <person name="Mitchell R.J."/>
        </authorList>
    </citation>
    <scope>NUCLEOTIDE SEQUENCE [LARGE SCALE GENOMIC DNA]</scope>
    <source>
        <strain evidence="7 8">PP10</strain>
    </source>
</reference>